<comment type="subcellular location">
    <subcellularLocation>
        <location evidence="1">Membrane</location>
        <topology evidence="1">Multi-pass membrane protein</topology>
    </subcellularLocation>
</comment>
<evidence type="ECO:0000313" key="9">
    <source>
        <dbReference type="Proteomes" id="UP000029665"/>
    </source>
</evidence>
<dbReference type="OMA" id="QTWGMLL"/>
<feature type="transmembrane region" description="Helical" evidence="6">
    <location>
        <begin position="171"/>
        <end position="191"/>
    </location>
</feature>
<keyword evidence="4 6" id="KW-0472">Membrane</keyword>
<keyword evidence="3 6" id="KW-1133">Transmembrane helix</keyword>
<feature type="transmembrane region" description="Helical" evidence="6">
    <location>
        <begin position="229"/>
        <end position="249"/>
    </location>
</feature>
<feature type="transmembrane region" description="Helical" evidence="6">
    <location>
        <begin position="309"/>
        <end position="329"/>
    </location>
</feature>
<feature type="transmembrane region" description="Helical" evidence="6">
    <location>
        <begin position="280"/>
        <end position="303"/>
    </location>
</feature>
<feature type="transmembrane region" description="Helical" evidence="6">
    <location>
        <begin position="75"/>
        <end position="94"/>
    </location>
</feature>
<dbReference type="EMBL" id="CCBP010000174">
    <property type="protein sequence ID" value="CDO74451.1"/>
    <property type="molecule type" value="Genomic_DNA"/>
</dbReference>
<comment type="caution">
    <text evidence="8">The sequence shown here is derived from an EMBL/GenBank/DDBJ whole genome shotgun (WGS) entry which is preliminary data.</text>
</comment>
<gene>
    <name evidence="8" type="ORF">BN946_scf184979.g6</name>
</gene>
<evidence type="ECO:0000256" key="6">
    <source>
        <dbReference type="SAM" id="Phobius"/>
    </source>
</evidence>
<dbReference type="SUPFAM" id="SSF103473">
    <property type="entry name" value="MFS general substrate transporter"/>
    <property type="match status" value="2"/>
</dbReference>
<dbReference type="Gene3D" id="1.20.1250.20">
    <property type="entry name" value="MFS general substrate transporter like domains"/>
    <property type="match status" value="2"/>
</dbReference>
<dbReference type="PANTHER" id="PTHR23501:SF39">
    <property type="entry name" value="MULTIDRUG TRANSPORTER, PUTATIVE (AFU_ORTHOLOGUE AFUA_1G05010)-RELATED"/>
    <property type="match status" value="1"/>
</dbReference>
<feature type="transmembrane region" description="Helical" evidence="6">
    <location>
        <begin position="203"/>
        <end position="223"/>
    </location>
</feature>
<dbReference type="OrthoDB" id="6770063at2759"/>
<feature type="compositionally biased region" description="Low complexity" evidence="5">
    <location>
        <begin position="613"/>
        <end position="622"/>
    </location>
</feature>
<reference evidence="8" key="1">
    <citation type="submission" date="2014-01" db="EMBL/GenBank/DDBJ databases">
        <title>The genome of the white-rot fungus Pycnoporus cinnabarinus: a basidiomycete model with a versatile arsenal for lignocellulosic biomass breakdown.</title>
        <authorList>
            <person name="Levasseur A."/>
            <person name="Lomascolo A."/>
            <person name="Ruiz-Duenas F.J."/>
            <person name="Uzan E."/>
            <person name="Piumi F."/>
            <person name="Kues U."/>
            <person name="Ram A.F.J."/>
            <person name="Murat C."/>
            <person name="Haon M."/>
            <person name="Benoit I."/>
            <person name="Arfi Y."/>
            <person name="Chevret D."/>
            <person name="Drula E."/>
            <person name="Kwon M.J."/>
            <person name="Gouret P."/>
            <person name="Lesage-Meessen L."/>
            <person name="Lombard V."/>
            <person name="Mariette J."/>
            <person name="Noirot C."/>
            <person name="Park J."/>
            <person name="Patyshakuliyeva A."/>
            <person name="Wieneger R.A.B."/>
            <person name="Wosten H.A.B."/>
            <person name="Martin F."/>
            <person name="Coutinho P.M."/>
            <person name="de Vries R."/>
            <person name="Martinez A.T."/>
            <person name="Klopp C."/>
            <person name="Pontarotti P."/>
            <person name="Henrissat B."/>
            <person name="Record E."/>
        </authorList>
    </citation>
    <scope>NUCLEOTIDE SEQUENCE [LARGE SCALE GENOMIC DNA]</scope>
    <source>
        <strain evidence="8">BRFM137</strain>
    </source>
</reference>
<dbReference type="Pfam" id="PF07690">
    <property type="entry name" value="MFS_1"/>
    <property type="match status" value="1"/>
</dbReference>
<accession>A0A060SJU6</accession>
<feature type="transmembrane region" description="Helical" evidence="6">
    <location>
        <begin position="464"/>
        <end position="482"/>
    </location>
</feature>
<dbReference type="PANTHER" id="PTHR23501">
    <property type="entry name" value="MAJOR FACILITATOR SUPERFAMILY"/>
    <property type="match status" value="1"/>
</dbReference>
<protein>
    <recommendedName>
        <fullName evidence="7">Major facilitator superfamily (MFS) profile domain-containing protein</fullName>
    </recommendedName>
</protein>
<evidence type="ECO:0000313" key="8">
    <source>
        <dbReference type="EMBL" id="CDO74451.1"/>
    </source>
</evidence>
<feature type="transmembrane region" description="Helical" evidence="6">
    <location>
        <begin position="114"/>
        <end position="134"/>
    </location>
</feature>
<feature type="transmembrane region" description="Helical" evidence="6">
    <location>
        <begin position="434"/>
        <end position="452"/>
    </location>
</feature>
<dbReference type="InterPro" id="IPR020846">
    <property type="entry name" value="MFS_dom"/>
</dbReference>
<dbReference type="Proteomes" id="UP000029665">
    <property type="component" value="Unassembled WGS sequence"/>
</dbReference>
<dbReference type="InterPro" id="IPR011701">
    <property type="entry name" value="MFS"/>
</dbReference>
<dbReference type="InterPro" id="IPR036259">
    <property type="entry name" value="MFS_trans_sf"/>
</dbReference>
<dbReference type="GO" id="GO:0022857">
    <property type="term" value="F:transmembrane transporter activity"/>
    <property type="evidence" value="ECO:0007669"/>
    <property type="project" value="InterPro"/>
</dbReference>
<sequence length="640" mass="68957">MIIAYRYVRDKRRRAKATRDAAQSQDSARGTTRPSLGTLHSDSPQPARSTQEAPNTVAPPSGSHKGLSPAAKWRIMLMAALLIPVLFETLDYTVVATAQVHIASVFHRLDLQSYIGTVYLLTSTVFLPLFASLADVWGRHCALQLSLLFFMVGSAISTGSQNMATMLAGRGVAGIGAAGLLAIVRIILADSRSLDDNNWQQSMLFFLFTVGYCVGPVIGGALTTISFRWIFAINLPCAAVAMVLSFLILRGRTKGPQKSAHLPGGSTSIRETFAQRMLRIDWIGALLFMAAGILLLLALNWGSSAEWDTARVIACFVVSGVLYIAWTLWELMLERNILAVESGAGGRKHALLLTEPMIPLELFRSLDLCITQFGTFVNGMVMLVMFYFVAIFFTIVQGLSGTNAGTQLIFFAPGLGVGSLISIFLLKRTRQPKWPIILGGLIVNVGLGLVSWGMELNKQSYVDGFMAMTGVGVGMCIGPLVVHVRFSQPESRVAVVSGLSLFSRSLGGTVGLAQCGAVLNGKVNTSILALVRSGTLSRSDAHELAQGLAAGISSLQSISALPPEIQTAVKDAFRNGTRWSFISLLPWAGLSFVLTLFLSNIRDTDREAREAAAAEQNQEATAPPSTNPEKEVQRTKDESE</sequence>
<dbReference type="PROSITE" id="PS50850">
    <property type="entry name" value="MFS"/>
    <property type="match status" value="1"/>
</dbReference>
<evidence type="ECO:0000256" key="5">
    <source>
        <dbReference type="SAM" id="MobiDB-lite"/>
    </source>
</evidence>
<keyword evidence="2 6" id="KW-0812">Transmembrane</keyword>
<evidence type="ECO:0000259" key="7">
    <source>
        <dbReference type="PROSITE" id="PS50850"/>
    </source>
</evidence>
<proteinExistence type="predicted"/>
<feature type="compositionally biased region" description="Basic and acidic residues" evidence="5">
    <location>
        <begin position="628"/>
        <end position="640"/>
    </location>
</feature>
<feature type="transmembrane region" description="Helical" evidence="6">
    <location>
        <begin position="141"/>
        <end position="159"/>
    </location>
</feature>
<dbReference type="STRING" id="5643.A0A060SJU6"/>
<dbReference type="HOGENOM" id="CLU_000960_26_0_1"/>
<feature type="compositionally biased region" description="Polar residues" evidence="5">
    <location>
        <begin position="23"/>
        <end position="54"/>
    </location>
</feature>
<feature type="transmembrane region" description="Helical" evidence="6">
    <location>
        <begin position="579"/>
        <end position="598"/>
    </location>
</feature>
<name>A0A060SJU6_PYCCI</name>
<evidence type="ECO:0000256" key="4">
    <source>
        <dbReference type="ARBA" id="ARBA00023136"/>
    </source>
</evidence>
<dbReference type="AlphaFoldDB" id="A0A060SJU6"/>
<evidence type="ECO:0000256" key="2">
    <source>
        <dbReference type="ARBA" id="ARBA00022692"/>
    </source>
</evidence>
<feature type="transmembrane region" description="Helical" evidence="6">
    <location>
        <begin position="373"/>
        <end position="396"/>
    </location>
</feature>
<evidence type="ECO:0000256" key="3">
    <source>
        <dbReference type="ARBA" id="ARBA00022989"/>
    </source>
</evidence>
<feature type="region of interest" description="Disordered" evidence="5">
    <location>
        <begin position="14"/>
        <end position="65"/>
    </location>
</feature>
<feature type="region of interest" description="Disordered" evidence="5">
    <location>
        <begin position="607"/>
        <end position="640"/>
    </location>
</feature>
<feature type="transmembrane region" description="Helical" evidence="6">
    <location>
        <begin position="408"/>
        <end position="427"/>
    </location>
</feature>
<feature type="domain" description="Major facilitator superfamily (MFS) profile" evidence="7">
    <location>
        <begin position="77"/>
        <end position="603"/>
    </location>
</feature>
<dbReference type="GO" id="GO:0005886">
    <property type="term" value="C:plasma membrane"/>
    <property type="evidence" value="ECO:0007669"/>
    <property type="project" value="TreeGrafter"/>
</dbReference>
<organism evidence="8 9">
    <name type="scientific">Pycnoporus cinnabarinus</name>
    <name type="common">Cinnabar-red polypore</name>
    <name type="synonym">Trametes cinnabarina</name>
    <dbReference type="NCBI Taxonomy" id="5643"/>
    <lineage>
        <taxon>Eukaryota</taxon>
        <taxon>Fungi</taxon>
        <taxon>Dikarya</taxon>
        <taxon>Basidiomycota</taxon>
        <taxon>Agaricomycotina</taxon>
        <taxon>Agaricomycetes</taxon>
        <taxon>Polyporales</taxon>
        <taxon>Polyporaceae</taxon>
        <taxon>Trametes</taxon>
    </lineage>
</organism>
<keyword evidence="9" id="KW-1185">Reference proteome</keyword>
<evidence type="ECO:0000256" key="1">
    <source>
        <dbReference type="ARBA" id="ARBA00004141"/>
    </source>
</evidence>